<evidence type="ECO:0000259" key="3">
    <source>
        <dbReference type="PROSITE" id="PS50222"/>
    </source>
</evidence>
<protein>
    <submittedName>
        <fullName evidence="4">Ca2+-binding EF-hand superfamily protein</fullName>
    </submittedName>
</protein>
<dbReference type="SUPFAM" id="SSF47473">
    <property type="entry name" value="EF-hand"/>
    <property type="match status" value="1"/>
</dbReference>
<dbReference type="InterPro" id="IPR050145">
    <property type="entry name" value="Centrin_CML-like"/>
</dbReference>
<dbReference type="InterPro" id="IPR018247">
    <property type="entry name" value="EF_Hand_1_Ca_BS"/>
</dbReference>
<evidence type="ECO:0000313" key="4">
    <source>
        <dbReference type="EMBL" id="MBB5868903.1"/>
    </source>
</evidence>
<name>A0A841BPN0_9ACTN</name>
<keyword evidence="2" id="KW-0106">Calcium</keyword>
<evidence type="ECO:0000313" key="5">
    <source>
        <dbReference type="Proteomes" id="UP000587527"/>
    </source>
</evidence>
<sequence>MASMLLELKLDRAFGHLDVNRNGHIDHDDITRLATRLADGFGESTASPKGQALVDGLEEFWTSLVAAVDHDGDGSITPKEWQAGMITAFVEPEAGFDQGFQPAAEAIMGLADTDDDGAVAFDEFKTLLKAFGAPAKDAKAAFEHLDADGDGSLTVEELVLAARQYYTGTQPAAGDWLFGKV</sequence>
<dbReference type="Pfam" id="PF13202">
    <property type="entry name" value="EF-hand_5"/>
    <property type="match status" value="3"/>
</dbReference>
<dbReference type="PROSITE" id="PS00018">
    <property type="entry name" value="EF_HAND_1"/>
    <property type="match status" value="3"/>
</dbReference>
<keyword evidence="1" id="KW-0677">Repeat</keyword>
<organism evidence="4 5">
    <name type="scientific">Allocatelliglobosispora scoriae</name>
    <dbReference type="NCBI Taxonomy" id="643052"/>
    <lineage>
        <taxon>Bacteria</taxon>
        <taxon>Bacillati</taxon>
        <taxon>Actinomycetota</taxon>
        <taxon>Actinomycetes</taxon>
        <taxon>Micromonosporales</taxon>
        <taxon>Micromonosporaceae</taxon>
        <taxon>Allocatelliglobosispora</taxon>
    </lineage>
</organism>
<dbReference type="EMBL" id="JACHMN010000002">
    <property type="protein sequence ID" value="MBB5868903.1"/>
    <property type="molecule type" value="Genomic_DNA"/>
</dbReference>
<dbReference type="AlphaFoldDB" id="A0A841BPN0"/>
<feature type="domain" description="EF-hand" evidence="3">
    <location>
        <begin position="133"/>
        <end position="168"/>
    </location>
</feature>
<evidence type="ECO:0000256" key="1">
    <source>
        <dbReference type="ARBA" id="ARBA00022737"/>
    </source>
</evidence>
<comment type="caution">
    <text evidence="4">The sequence shown here is derived from an EMBL/GenBank/DDBJ whole genome shotgun (WGS) entry which is preliminary data.</text>
</comment>
<feature type="domain" description="EF-hand" evidence="3">
    <location>
        <begin position="56"/>
        <end position="91"/>
    </location>
</feature>
<dbReference type="GO" id="GO:0005509">
    <property type="term" value="F:calcium ion binding"/>
    <property type="evidence" value="ECO:0007669"/>
    <property type="project" value="InterPro"/>
</dbReference>
<dbReference type="PROSITE" id="PS50222">
    <property type="entry name" value="EF_HAND_2"/>
    <property type="match status" value="3"/>
</dbReference>
<dbReference type="InterPro" id="IPR011992">
    <property type="entry name" value="EF-hand-dom_pair"/>
</dbReference>
<dbReference type="RefSeq" id="WP_184835172.1">
    <property type="nucleotide sequence ID" value="NZ_JACHMN010000002.1"/>
</dbReference>
<dbReference type="InterPro" id="IPR002048">
    <property type="entry name" value="EF_hand_dom"/>
</dbReference>
<dbReference type="Pfam" id="PF13833">
    <property type="entry name" value="EF-hand_8"/>
    <property type="match status" value="1"/>
</dbReference>
<accession>A0A841BPN0</accession>
<dbReference type="SMART" id="SM00054">
    <property type="entry name" value="EFh"/>
    <property type="match status" value="4"/>
</dbReference>
<dbReference type="PANTHER" id="PTHR23050">
    <property type="entry name" value="CALCIUM BINDING PROTEIN"/>
    <property type="match status" value="1"/>
</dbReference>
<dbReference type="Proteomes" id="UP000587527">
    <property type="component" value="Unassembled WGS sequence"/>
</dbReference>
<gene>
    <name evidence="4" type="ORF">F4553_002282</name>
</gene>
<reference evidence="4 5" key="1">
    <citation type="submission" date="2020-08" db="EMBL/GenBank/DDBJ databases">
        <title>Sequencing the genomes of 1000 actinobacteria strains.</title>
        <authorList>
            <person name="Klenk H.-P."/>
        </authorList>
    </citation>
    <scope>NUCLEOTIDE SEQUENCE [LARGE SCALE GENOMIC DNA]</scope>
    <source>
        <strain evidence="4 5">DSM 45362</strain>
    </source>
</reference>
<dbReference type="Gene3D" id="1.10.238.10">
    <property type="entry name" value="EF-hand"/>
    <property type="match status" value="1"/>
</dbReference>
<proteinExistence type="predicted"/>
<evidence type="ECO:0000256" key="2">
    <source>
        <dbReference type="ARBA" id="ARBA00022837"/>
    </source>
</evidence>
<keyword evidence="5" id="KW-1185">Reference proteome</keyword>
<feature type="domain" description="EF-hand" evidence="3">
    <location>
        <begin position="5"/>
        <end position="40"/>
    </location>
</feature>
<dbReference type="CDD" id="cd00051">
    <property type="entry name" value="EFh"/>
    <property type="match status" value="1"/>
</dbReference>